<dbReference type="GeneID" id="3923659"/>
<keyword evidence="3" id="KW-1185">Reference proteome</keyword>
<reference evidence="3" key="1">
    <citation type="journal article" date="2016" name="Stand. Genomic Sci.">
        <title>Complete genome sequence of Methanospirillum hungatei type strain JF1.</title>
        <authorList>
            <person name="Gunsalus R.P."/>
            <person name="Cook L.E."/>
            <person name="Crable B."/>
            <person name="Rohlin L."/>
            <person name="McDonald E."/>
            <person name="Mouttaki H."/>
            <person name="Sieber J.R."/>
            <person name="Poweleit N."/>
            <person name="Zhou H."/>
            <person name="Lapidus A.L."/>
            <person name="Daligault H.E."/>
            <person name="Land M."/>
            <person name="Gilna P."/>
            <person name="Ivanova N."/>
            <person name="Kyrpides N."/>
            <person name="Culley D.E."/>
            <person name="McInerney M.J."/>
        </authorList>
    </citation>
    <scope>NUCLEOTIDE SEQUENCE [LARGE SCALE GENOMIC DNA]</scope>
    <source>
        <strain evidence="3">ATCC 27890 / DSM 864 / NBRC 100397 / JF-1</strain>
    </source>
</reference>
<organism evidence="2 3">
    <name type="scientific">Methanospirillum hungatei JF-1 (strain ATCC 27890 / DSM 864 / NBRC 100397 / JF-1)</name>
    <dbReference type="NCBI Taxonomy" id="323259"/>
    <lineage>
        <taxon>Archaea</taxon>
        <taxon>Methanobacteriati</taxon>
        <taxon>Methanobacteriota</taxon>
        <taxon>Stenosarchaea group</taxon>
        <taxon>Methanomicrobia</taxon>
        <taxon>Methanomicrobiales</taxon>
        <taxon>Methanospirillaceae</taxon>
        <taxon>Methanospirillum</taxon>
    </lineage>
</organism>
<dbReference type="eggNOG" id="arCOG00769">
    <property type="taxonomic scope" value="Archaea"/>
</dbReference>
<dbReference type="HOGENOM" id="CLU_613412_0_0_2"/>
<gene>
    <name evidence="2" type="ordered locus">Mhun_2075</name>
</gene>
<name>Q2FMB8_METHJ</name>
<dbReference type="EMBL" id="CP000254">
    <property type="protein sequence ID" value="ABD41782.1"/>
    <property type="molecule type" value="Genomic_DNA"/>
</dbReference>
<evidence type="ECO:0000313" key="2">
    <source>
        <dbReference type="EMBL" id="ABD41782.1"/>
    </source>
</evidence>
<dbReference type="InterPro" id="IPR029062">
    <property type="entry name" value="Class_I_gatase-like"/>
</dbReference>
<protein>
    <submittedName>
        <fullName evidence="2">ThiJ/PfpI</fullName>
    </submittedName>
</protein>
<dbReference type="InterPro" id="IPR002818">
    <property type="entry name" value="DJ-1/PfpI"/>
</dbReference>
<dbReference type="Pfam" id="PF01965">
    <property type="entry name" value="DJ-1_PfpI"/>
    <property type="match status" value="1"/>
</dbReference>
<dbReference type="Gene3D" id="3.40.50.880">
    <property type="match status" value="1"/>
</dbReference>
<dbReference type="SUPFAM" id="SSF52317">
    <property type="entry name" value="Class I glutamine amidotransferase-like"/>
    <property type="match status" value="1"/>
</dbReference>
<dbReference type="STRING" id="323259.Mhun_2075"/>
<evidence type="ECO:0000313" key="3">
    <source>
        <dbReference type="Proteomes" id="UP000001941"/>
    </source>
</evidence>
<dbReference type="AlphaFoldDB" id="Q2FMB8"/>
<dbReference type="InParanoid" id="Q2FMB8"/>
<accession>Q2FMB8</accession>
<dbReference type="RefSeq" id="WP_011449041.1">
    <property type="nucleotide sequence ID" value="NC_007796.1"/>
</dbReference>
<dbReference type="Proteomes" id="UP000001941">
    <property type="component" value="Chromosome"/>
</dbReference>
<feature type="domain" description="DJ-1/PfpI" evidence="1">
    <location>
        <begin position="31"/>
        <end position="189"/>
    </location>
</feature>
<sequence length="446" mass="47989">MKKILLLVIVILLSGQGMASETISDPAIQALVVIPSAGFDEESFQTVVRELTLYDIAWTLAAPDPVSQLISDTEVQSLDSISDMITNETAIIVIGGSDMSSLFSSEPLNRILEKGSQAGSICAGIGNGTLALANAGILNGVKVSAPDENSRVFLEQSGAIPDQAEGVITDTIITAQGPASAQTWTDIIVREIIAREITNNLGVLYLGDQENGKSVYVIPERLRSAVVSGIREGQVSDTWAGESFGIPALNTSVQVPVRGDWILTISPENNVCLLYEQFTGATIPYGSVVYIDPSLLGAKRDFSTNKVPIEGMIQDITFKDVYQNSNEYNESNRTLRNWTIEVNNTNSSVKKSVALLFDDIRIAEITWEDLTLRTCIEGNGVGSGILDILKTQGDGDSSIAYDEEKIEGSGCYEVVISVDAPKGITAYLTLFGKEGDILREKEIVIP</sequence>
<dbReference type="KEGG" id="mhu:Mhun_2075"/>
<evidence type="ECO:0000259" key="1">
    <source>
        <dbReference type="Pfam" id="PF01965"/>
    </source>
</evidence>
<dbReference type="EnsemblBacteria" id="ABD41782">
    <property type="protein sequence ID" value="ABD41782"/>
    <property type="gene ID" value="Mhun_2075"/>
</dbReference>
<proteinExistence type="predicted"/>